<keyword evidence="1" id="KW-0812">Transmembrane</keyword>
<dbReference type="InterPro" id="IPR028087">
    <property type="entry name" value="Tad_N"/>
</dbReference>
<keyword evidence="4" id="KW-1185">Reference proteome</keyword>
<comment type="caution">
    <text evidence="3">The sequence shown here is derived from an EMBL/GenBank/DDBJ whole genome shotgun (WGS) entry which is preliminary data.</text>
</comment>
<gene>
    <name evidence="3" type="ORF">EFY87_03580</name>
</gene>
<dbReference type="EMBL" id="RJJQ01000002">
    <property type="protein sequence ID" value="RNI24782.1"/>
    <property type="molecule type" value="Genomic_DNA"/>
</dbReference>
<evidence type="ECO:0000313" key="4">
    <source>
        <dbReference type="Proteomes" id="UP000271678"/>
    </source>
</evidence>
<dbReference type="Pfam" id="PF13400">
    <property type="entry name" value="Tad"/>
    <property type="match status" value="1"/>
</dbReference>
<keyword evidence="1" id="KW-1133">Transmembrane helix</keyword>
<dbReference type="OrthoDB" id="3853888at2"/>
<reference evidence="3 4" key="1">
    <citation type="submission" date="2018-11" db="EMBL/GenBank/DDBJ databases">
        <title>Draft genome of Simplicispira Flexivirga sp. BO-16.</title>
        <authorList>
            <person name="Im W.T."/>
        </authorList>
    </citation>
    <scope>NUCLEOTIDE SEQUENCE [LARGE SCALE GENOMIC DNA]</scope>
    <source>
        <strain evidence="3 4">BO-16</strain>
    </source>
</reference>
<evidence type="ECO:0000313" key="3">
    <source>
        <dbReference type="EMBL" id="RNI24782.1"/>
    </source>
</evidence>
<keyword evidence="1" id="KW-0472">Membrane</keyword>
<evidence type="ECO:0000256" key="1">
    <source>
        <dbReference type="SAM" id="Phobius"/>
    </source>
</evidence>
<accession>A0A3M9MGV2</accession>
<organism evidence="3 4">
    <name type="scientific">Flexivirga caeni</name>
    <dbReference type="NCBI Taxonomy" id="2294115"/>
    <lineage>
        <taxon>Bacteria</taxon>
        <taxon>Bacillati</taxon>
        <taxon>Actinomycetota</taxon>
        <taxon>Actinomycetes</taxon>
        <taxon>Micrococcales</taxon>
        <taxon>Dermacoccaceae</taxon>
        <taxon>Flexivirga</taxon>
    </lineage>
</organism>
<evidence type="ECO:0000259" key="2">
    <source>
        <dbReference type="Pfam" id="PF13400"/>
    </source>
</evidence>
<sequence length="142" mass="14735">MRRLLRTDRERGSISVLIMTASVMMVILVGLAVDLAGQVHAEQHARDVAAQAARAAGEQVAASSAIRGDALSVNTTQAAAAAHQYLAAAGVHGGVTVHGTTLTVTTRDRYATKFLSIIGLNSFPVTGHSTAHLERVRNGAPG</sequence>
<name>A0A3M9MGV2_9MICO</name>
<feature type="transmembrane region" description="Helical" evidence="1">
    <location>
        <begin position="12"/>
        <end position="33"/>
    </location>
</feature>
<dbReference type="AlphaFoldDB" id="A0A3M9MGV2"/>
<dbReference type="Proteomes" id="UP000271678">
    <property type="component" value="Unassembled WGS sequence"/>
</dbReference>
<dbReference type="RefSeq" id="WP_123270235.1">
    <property type="nucleotide sequence ID" value="NZ_RJJQ01000002.1"/>
</dbReference>
<feature type="domain" description="Putative Flp pilus-assembly TadG-like N-terminal" evidence="2">
    <location>
        <begin position="12"/>
        <end position="57"/>
    </location>
</feature>
<protein>
    <submittedName>
        <fullName evidence="3">Pilus assembly protein</fullName>
    </submittedName>
</protein>
<proteinExistence type="predicted"/>